<sequence>MKFIYSLLLCLITCIYAKAQQAEMFQTYAVINVDGNESYRAGGINAAGSNTFNNSTYGSANSFITLKGGQIKTYKNNGGDVTGARLYYRVYPAGSPAGTFTLVNLPFGSNLNGSGDQLWENTGANINLASGLPAGNYTIEVYWQITTNLGDRYDSNGGANFTATFTVTSTTLPVNLVSFNAKASNLMASLDWSTVGETGNAYFDVERSTDAQSFTWVGRVAGQGTATARQQYAFTDETPIAGATYYRLKQVDTDGKFSYSPIRVVIIRSNGELTILGNPVSNDLNVSGLIAGSTAELLDLNGQVRHQQTITADRMQTDVRSLPVGTYLLRVIEPTGTFTKRVLIAR</sequence>
<dbReference type="InterPro" id="IPR013783">
    <property type="entry name" value="Ig-like_fold"/>
</dbReference>
<feature type="chain" id="PRO_5046346306" evidence="1">
    <location>
        <begin position="20"/>
        <end position="346"/>
    </location>
</feature>
<dbReference type="NCBIfam" id="TIGR04183">
    <property type="entry name" value="Por_Secre_tail"/>
    <property type="match status" value="1"/>
</dbReference>
<dbReference type="Proteomes" id="UP000664628">
    <property type="component" value="Unassembled WGS sequence"/>
</dbReference>
<gene>
    <name evidence="3" type="ORF">J2I46_17095</name>
</gene>
<reference evidence="3 4" key="1">
    <citation type="submission" date="2021-03" db="EMBL/GenBank/DDBJ databases">
        <title>Fibrella sp. HMF5405 genome sequencing and assembly.</title>
        <authorList>
            <person name="Kang H."/>
            <person name="Kim H."/>
            <person name="Bae S."/>
            <person name="Joh K."/>
        </authorList>
    </citation>
    <scope>NUCLEOTIDE SEQUENCE [LARGE SCALE GENOMIC DNA]</scope>
    <source>
        <strain evidence="3 4">HMF5405</strain>
    </source>
</reference>
<feature type="signal peptide" evidence="1">
    <location>
        <begin position="1"/>
        <end position="19"/>
    </location>
</feature>
<evidence type="ECO:0000313" key="3">
    <source>
        <dbReference type="EMBL" id="MBO0950314.1"/>
    </source>
</evidence>
<keyword evidence="4" id="KW-1185">Reference proteome</keyword>
<comment type="caution">
    <text evidence="3">The sequence shown here is derived from an EMBL/GenBank/DDBJ whole genome shotgun (WGS) entry which is preliminary data.</text>
</comment>
<dbReference type="Gene3D" id="2.60.40.10">
    <property type="entry name" value="Immunoglobulins"/>
    <property type="match status" value="1"/>
</dbReference>
<dbReference type="InterPro" id="IPR026444">
    <property type="entry name" value="Secre_tail"/>
</dbReference>
<accession>A0ABS3JJX9</accession>
<feature type="domain" description="Secretion system C-terminal sorting" evidence="2">
    <location>
        <begin position="278"/>
        <end position="344"/>
    </location>
</feature>
<dbReference type="Pfam" id="PF18962">
    <property type="entry name" value="Por_Secre_tail"/>
    <property type="match status" value="1"/>
</dbReference>
<name>A0ABS3JJX9_9BACT</name>
<protein>
    <submittedName>
        <fullName evidence="3">T9SS type A sorting domain-containing protein</fullName>
    </submittedName>
</protein>
<evidence type="ECO:0000313" key="4">
    <source>
        <dbReference type="Proteomes" id="UP000664628"/>
    </source>
</evidence>
<proteinExistence type="predicted"/>
<evidence type="ECO:0000256" key="1">
    <source>
        <dbReference type="SAM" id="SignalP"/>
    </source>
</evidence>
<organism evidence="3 4">
    <name type="scientific">Fibrella forsythiae</name>
    <dbReference type="NCBI Taxonomy" id="2817061"/>
    <lineage>
        <taxon>Bacteria</taxon>
        <taxon>Pseudomonadati</taxon>
        <taxon>Bacteroidota</taxon>
        <taxon>Cytophagia</taxon>
        <taxon>Cytophagales</taxon>
        <taxon>Spirosomataceae</taxon>
        <taxon>Fibrella</taxon>
    </lineage>
</organism>
<dbReference type="RefSeq" id="WP_207330273.1">
    <property type="nucleotide sequence ID" value="NZ_JAFMYW010000005.1"/>
</dbReference>
<dbReference type="EMBL" id="JAFMYW010000005">
    <property type="protein sequence ID" value="MBO0950314.1"/>
    <property type="molecule type" value="Genomic_DNA"/>
</dbReference>
<keyword evidence="1" id="KW-0732">Signal</keyword>
<evidence type="ECO:0000259" key="2">
    <source>
        <dbReference type="Pfam" id="PF18962"/>
    </source>
</evidence>